<dbReference type="OrthoDB" id="2468819at2759"/>
<keyword evidence="3" id="KW-1185">Reference proteome</keyword>
<feature type="region of interest" description="Disordered" evidence="1">
    <location>
        <begin position="180"/>
        <end position="204"/>
    </location>
</feature>
<feature type="compositionally biased region" description="Basic and acidic residues" evidence="1">
    <location>
        <begin position="68"/>
        <end position="85"/>
    </location>
</feature>
<dbReference type="AlphaFoldDB" id="A0A9N9FQN9"/>
<protein>
    <submittedName>
        <fullName evidence="2">2664_t:CDS:1</fullName>
    </submittedName>
</protein>
<evidence type="ECO:0000256" key="1">
    <source>
        <dbReference type="SAM" id="MobiDB-lite"/>
    </source>
</evidence>
<organism evidence="2 3">
    <name type="scientific">Ambispora leptoticha</name>
    <dbReference type="NCBI Taxonomy" id="144679"/>
    <lineage>
        <taxon>Eukaryota</taxon>
        <taxon>Fungi</taxon>
        <taxon>Fungi incertae sedis</taxon>
        <taxon>Mucoromycota</taxon>
        <taxon>Glomeromycotina</taxon>
        <taxon>Glomeromycetes</taxon>
        <taxon>Archaeosporales</taxon>
        <taxon>Ambisporaceae</taxon>
        <taxon>Ambispora</taxon>
    </lineage>
</organism>
<gene>
    <name evidence="2" type="ORF">ALEPTO_LOCUS5979</name>
</gene>
<feature type="region of interest" description="Disordered" evidence="1">
    <location>
        <begin position="1"/>
        <end position="93"/>
    </location>
</feature>
<comment type="caution">
    <text evidence="2">The sequence shown here is derived from an EMBL/GenBank/DDBJ whole genome shotgun (WGS) entry which is preliminary data.</text>
</comment>
<feature type="compositionally biased region" description="Polar residues" evidence="1">
    <location>
        <begin position="19"/>
        <end position="50"/>
    </location>
</feature>
<name>A0A9N9FQN9_9GLOM</name>
<feature type="compositionally biased region" description="Basic residues" evidence="1">
    <location>
        <begin position="252"/>
        <end position="261"/>
    </location>
</feature>
<accession>A0A9N9FQN9</accession>
<evidence type="ECO:0000313" key="2">
    <source>
        <dbReference type="EMBL" id="CAG8553197.1"/>
    </source>
</evidence>
<proteinExistence type="predicted"/>
<evidence type="ECO:0000313" key="3">
    <source>
        <dbReference type="Proteomes" id="UP000789508"/>
    </source>
</evidence>
<feature type="region of interest" description="Disordered" evidence="1">
    <location>
        <begin position="252"/>
        <end position="285"/>
    </location>
</feature>
<sequence>MKKLTAYNKKGSCSKEETLTTNSIPKTPVDTAQQDGNDNSTPSWEEQVSLENEIGFSKESENQNNKLDASDHETRNEKLNNKEDSVSTTTKRVNPYEALLTNSSSTVKLRLQYKEFTANKKKNRTTSFEGEEERNKTLEQEVLTEDLNMDMNQTEETPLPNSEETLTNSEKVREEEIVNPTLMEEDSEVPNNETLSDVDKENDPIVNASNTTVVEAEEPQALNFPLVLITNEINSQSRGANAEEEFTVVSYKRKKDKKTSMKQKVEPVRKASYRNPRNGVQNFQI</sequence>
<reference evidence="2" key="1">
    <citation type="submission" date="2021-06" db="EMBL/GenBank/DDBJ databases">
        <authorList>
            <person name="Kallberg Y."/>
            <person name="Tangrot J."/>
            <person name="Rosling A."/>
        </authorList>
    </citation>
    <scope>NUCLEOTIDE SEQUENCE</scope>
    <source>
        <strain evidence="2">FL130A</strain>
    </source>
</reference>
<dbReference type="EMBL" id="CAJVPS010001880">
    <property type="protein sequence ID" value="CAG8553197.1"/>
    <property type="molecule type" value="Genomic_DNA"/>
</dbReference>
<dbReference type="Proteomes" id="UP000789508">
    <property type="component" value="Unassembled WGS sequence"/>
</dbReference>